<dbReference type="InterPro" id="IPR003245">
    <property type="entry name" value="Phytocyanin_dom"/>
</dbReference>
<reference evidence="9" key="1">
    <citation type="submission" date="2022-08" db="EMBL/GenBank/DDBJ databases">
        <authorList>
            <person name="Gutierrez-Valencia J."/>
        </authorList>
    </citation>
    <scope>NUCLEOTIDE SEQUENCE</scope>
</reference>
<evidence type="ECO:0000256" key="4">
    <source>
        <dbReference type="ARBA" id="ARBA00023180"/>
    </source>
</evidence>
<keyword evidence="1" id="KW-0479">Metal-binding</keyword>
<evidence type="ECO:0000256" key="1">
    <source>
        <dbReference type="ARBA" id="ARBA00022723"/>
    </source>
</evidence>
<evidence type="ECO:0000313" key="9">
    <source>
        <dbReference type="EMBL" id="CAI0422501.1"/>
    </source>
</evidence>
<dbReference type="InterPro" id="IPR028871">
    <property type="entry name" value="BlueCu_1_BS"/>
</dbReference>
<evidence type="ECO:0000256" key="7">
    <source>
        <dbReference type="SAM" id="SignalP"/>
    </source>
</evidence>
<keyword evidence="4" id="KW-0325">Glycoprotein</keyword>
<gene>
    <name evidence="9" type="ORF">LITE_LOCUS19154</name>
</gene>
<feature type="compositionally biased region" description="Pro residues" evidence="5">
    <location>
        <begin position="143"/>
        <end position="157"/>
    </location>
</feature>
<dbReference type="InterPro" id="IPR008972">
    <property type="entry name" value="Cupredoxin"/>
</dbReference>
<dbReference type="SUPFAM" id="SSF49503">
    <property type="entry name" value="Cupredoxins"/>
    <property type="match status" value="1"/>
</dbReference>
<feature type="signal peptide" evidence="7">
    <location>
        <begin position="1"/>
        <end position="30"/>
    </location>
</feature>
<feature type="transmembrane region" description="Helical" evidence="6">
    <location>
        <begin position="191"/>
        <end position="211"/>
    </location>
</feature>
<keyword evidence="6" id="KW-0812">Transmembrane</keyword>
<evidence type="ECO:0000256" key="5">
    <source>
        <dbReference type="SAM" id="MobiDB-lite"/>
    </source>
</evidence>
<dbReference type="PROSITE" id="PS00196">
    <property type="entry name" value="COPPER_BLUE"/>
    <property type="match status" value="1"/>
</dbReference>
<feature type="compositionally biased region" description="Low complexity" evidence="5">
    <location>
        <begin position="158"/>
        <end position="177"/>
    </location>
</feature>
<dbReference type="CDD" id="cd13920">
    <property type="entry name" value="Stellacyanin"/>
    <property type="match status" value="1"/>
</dbReference>
<feature type="region of interest" description="Disordered" evidence="5">
    <location>
        <begin position="137"/>
        <end position="186"/>
    </location>
</feature>
<keyword evidence="2" id="KW-0186">Copper</keyword>
<keyword evidence="6" id="KW-1133">Transmembrane helix</keyword>
<dbReference type="AlphaFoldDB" id="A0AAV0KNH6"/>
<evidence type="ECO:0000256" key="6">
    <source>
        <dbReference type="SAM" id="Phobius"/>
    </source>
</evidence>
<feature type="chain" id="PRO_5043482784" description="Phytocyanin domain-containing protein" evidence="7">
    <location>
        <begin position="31"/>
        <end position="212"/>
    </location>
</feature>
<accession>A0AAV0KNH6</accession>
<dbReference type="Pfam" id="PF02298">
    <property type="entry name" value="Cu_bind_like"/>
    <property type="match status" value="1"/>
</dbReference>
<dbReference type="PROSITE" id="PS51485">
    <property type="entry name" value="PHYTOCYANIN"/>
    <property type="match status" value="1"/>
</dbReference>
<dbReference type="EMBL" id="CAMGYJ010000005">
    <property type="protein sequence ID" value="CAI0422501.1"/>
    <property type="molecule type" value="Genomic_DNA"/>
</dbReference>
<dbReference type="GO" id="GO:0046872">
    <property type="term" value="F:metal ion binding"/>
    <property type="evidence" value="ECO:0007669"/>
    <property type="project" value="UniProtKB-KW"/>
</dbReference>
<organism evidence="9 10">
    <name type="scientific">Linum tenue</name>
    <dbReference type="NCBI Taxonomy" id="586396"/>
    <lineage>
        <taxon>Eukaryota</taxon>
        <taxon>Viridiplantae</taxon>
        <taxon>Streptophyta</taxon>
        <taxon>Embryophyta</taxon>
        <taxon>Tracheophyta</taxon>
        <taxon>Spermatophyta</taxon>
        <taxon>Magnoliopsida</taxon>
        <taxon>eudicotyledons</taxon>
        <taxon>Gunneridae</taxon>
        <taxon>Pentapetalae</taxon>
        <taxon>rosids</taxon>
        <taxon>fabids</taxon>
        <taxon>Malpighiales</taxon>
        <taxon>Linaceae</taxon>
        <taxon>Linum</taxon>
    </lineage>
</organism>
<keyword evidence="3" id="KW-1015">Disulfide bond</keyword>
<dbReference type="InterPro" id="IPR039391">
    <property type="entry name" value="Phytocyanin-like"/>
</dbReference>
<feature type="domain" description="Phytocyanin" evidence="8">
    <location>
        <begin position="32"/>
        <end position="136"/>
    </location>
</feature>
<sequence length="212" mass="21294">MARLSGLGGSCSAVAAAAAIFILLVNTAAAQTVHVVGDNMGWTVPQGGAQAYATWATGKTFAVGDILTFNFDTNNHDVLQVQRSSFDACTSSDAVGSVIMTGPANVTLDTAGDHYYICTIGRHCAAGQKLAITVASTPGGPTTNPPSTPTNMIPPPAAGGAPDEACAPAPEAAGPTAMMSPPPPPSSSSRAFLSVLTVAAAAAPLLSFFWFN</sequence>
<evidence type="ECO:0000259" key="8">
    <source>
        <dbReference type="PROSITE" id="PS51485"/>
    </source>
</evidence>
<comment type="caution">
    <text evidence="9">The sequence shown here is derived from an EMBL/GenBank/DDBJ whole genome shotgun (WGS) entry which is preliminary data.</text>
</comment>
<protein>
    <recommendedName>
        <fullName evidence="8">Phytocyanin domain-containing protein</fullName>
    </recommendedName>
</protein>
<keyword evidence="7" id="KW-0732">Signal</keyword>
<keyword evidence="10" id="KW-1185">Reference proteome</keyword>
<evidence type="ECO:0000256" key="3">
    <source>
        <dbReference type="ARBA" id="ARBA00023157"/>
    </source>
</evidence>
<dbReference type="PANTHER" id="PTHR33021:SF189">
    <property type="entry name" value="CUCUMBER PEELING CUPREDOXIN-LIKE"/>
    <property type="match status" value="1"/>
</dbReference>
<dbReference type="Gene3D" id="2.60.40.420">
    <property type="entry name" value="Cupredoxins - blue copper proteins"/>
    <property type="match status" value="1"/>
</dbReference>
<proteinExistence type="predicted"/>
<dbReference type="Proteomes" id="UP001154282">
    <property type="component" value="Unassembled WGS sequence"/>
</dbReference>
<dbReference type="GO" id="GO:0009055">
    <property type="term" value="F:electron transfer activity"/>
    <property type="evidence" value="ECO:0007669"/>
    <property type="project" value="InterPro"/>
</dbReference>
<evidence type="ECO:0000313" key="10">
    <source>
        <dbReference type="Proteomes" id="UP001154282"/>
    </source>
</evidence>
<evidence type="ECO:0000256" key="2">
    <source>
        <dbReference type="ARBA" id="ARBA00023008"/>
    </source>
</evidence>
<dbReference type="PANTHER" id="PTHR33021">
    <property type="entry name" value="BLUE COPPER PROTEIN"/>
    <property type="match status" value="1"/>
</dbReference>
<keyword evidence="6" id="KW-0472">Membrane</keyword>
<dbReference type="GO" id="GO:0005886">
    <property type="term" value="C:plasma membrane"/>
    <property type="evidence" value="ECO:0007669"/>
    <property type="project" value="TreeGrafter"/>
</dbReference>
<dbReference type="FunFam" id="2.60.40.420:FF:000034">
    <property type="entry name" value="Cupredoxin superfamily protein"/>
    <property type="match status" value="1"/>
</dbReference>
<name>A0AAV0KNH6_9ROSI</name>